<accession>A0A1M5GYT6</accession>
<protein>
    <submittedName>
        <fullName evidence="1">Uncharacterized protein</fullName>
    </submittedName>
</protein>
<dbReference type="EMBL" id="FQTV01000023">
    <property type="protein sequence ID" value="SHG08889.1"/>
    <property type="molecule type" value="Genomic_DNA"/>
</dbReference>
<dbReference type="STRING" id="1297750.SAMN05444405_1234"/>
<name>A0A1M5GYT6_9BACE</name>
<dbReference type="Proteomes" id="UP000184509">
    <property type="component" value="Unassembled WGS sequence"/>
</dbReference>
<evidence type="ECO:0000313" key="1">
    <source>
        <dbReference type="EMBL" id="SHG08889.1"/>
    </source>
</evidence>
<organism evidence="1 2">
    <name type="scientific">Bacteroides luti</name>
    <dbReference type="NCBI Taxonomy" id="1297750"/>
    <lineage>
        <taxon>Bacteria</taxon>
        <taxon>Pseudomonadati</taxon>
        <taxon>Bacteroidota</taxon>
        <taxon>Bacteroidia</taxon>
        <taxon>Bacteroidales</taxon>
        <taxon>Bacteroidaceae</taxon>
        <taxon>Bacteroides</taxon>
    </lineage>
</organism>
<reference evidence="1 2" key="1">
    <citation type="submission" date="2016-11" db="EMBL/GenBank/DDBJ databases">
        <authorList>
            <person name="Jaros S."/>
            <person name="Januszkiewicz K."/>
            <person name="Wedrychowicz H."/>
        </authorList>
    </citation>
    <scope>NUCLEOTIDE SEQUENCE [LARGE SCALE GENOMIC DNA]</scope>
    <source>
        <strain evidence="1 2">DSM 26991</strain>
    </source>
</reference>
<proteinExistence type="predicted"/>
<gene>
    <name evidence="1" type="ORF">SAMN05444405_1234</name>
</gene>
<sequence length="43" mass="4990">MKESVIEISYYTEKIRPYIGQPIIKILTGQRCLGKKIYSKTAK</sequence>
<evidence type="ECO:0000313" key="2">
    <source>
        <dbReference type="Proteomes" id="UP000184509"/>
    </source>
</evidence>
<dbReference type="AlphaFoldDB" id="A0A1M5GYT6"/>
<keyword evidence="2" id="KW-1185">Reference proteome</keyword>